<dbReference type="WBParaSite" id="Minc3s00359g10947">
    <property type="protein sequence ID" value="Minc3s00359g10947"/>
    <property type="gene ID" value="Minc3s00359g10947"/>
</dbReference>
<dbReference type="Proteomes" id="UP000887563">
    <property type="component" value="Unplaced"/>
</dbReference>
<evidence type="ECO:0000313" key="2">
    <source>
        <dbReference type="WBParaSite" id="Minc3s00359g10947"/>
    </source>
</evidence>
<dbReference type="AlphaFoldDB" id="A0A914LAF4"/>
<protein>
    <submittedName>
        <fullName evidence="2">Uncharacterized protein</fullName>
    </submittedName>
</protein>
<evidence type="ECO:0000313" key="1">
    <source>
        <dbReference type="Proteomes" id="UP000887563"/>
    </source>
</evidence>
<reference evidence="2" key="1">
    <citation type="submission" date="2022-11" db="UniProtKB">
        <authorList>
            <consortium name="WormBaseParasite"/>
        </authorList>
    </citation>
    <scope>IDENTIFICATION</scope>
</reference>
<proteinExistence type="predicted"/>
<sequence>MISMLGSKILDFMVKEHVKPLVAEELYIMRNCRFGNYRCTSRNCRKERVYLCGTFFKDLIFIWLSSPEWY</sequence>
<accession>A0A914LAF4</accession>
<organism evidence="1 2">
    <name type="scientific">Meloidogyne incognita</name>
    <name type="common">Southern root-knot nematode worm</name>
    <name type="synonym">Oxyuris incognita</name>
    <dbReference type="NCBI Taxonomy" id="6306"/>
    <lineage>
        <taxon>Eukaryota</taxon>
        <taxon>Metazoa</taxon>
        <taxon>Ecdysozoa</taxon>
        <taxon>Nematoda</taxon>
        <taxon>Chromadorea</taxon>
        <taxon>Rhabditida</taxon>
        <taxon>Tylenchina</taxon>
        <taxon>Tylenchomorpha</taxon>
        <taxon>Tylenchoidea</taxon>
        <taxon>Meloidogynidae</taxon>
        <taxon>Meloidogyninae</taxon>
        <taxon>Meloidogyne</taxon>
        <taxon>Meloidogyne incognita group</taxon>
    </lineage>
</organism>
<name>A0A914LAF4_MELIC</name>
<keyword evidence="1" id="KW-1185">Reference proteome</keyword>